<sequence length="838" mass="95722">MSGSLLPGTLLCQITDVDSRLAPETKTSGDNNAVDFVRKCLSAKLLPISYIVIVTAAKACYYVHREMMNESKFDLKSAHLITSLFFICHLFFTSESSPRHSYVYIPLFDKVCLIEKYIPQEYPTTSRIPIFIYNSLESCIAACSSYSTGELLCNAFMYSDITKACHLHFYALNLKTGMCPVETGRSQFYLLHGCFNRNNSLLNANVNKKNETDDKIIFLPALHKFCLIRRRLVSESWFAKPISHMTTSNLRQCLSRCVVKGAAACNSVIFSLQEKSCTLVAHQSVFSTLSVTVQSSAYFFEIDHCKTKALENSLTVSFLSPNATNPIRSIFEYSIQHLPITESENATIIDFLDCTTIQCCLHCCIIKRVSLSCNAVFFNAEEKTCLLMKLDVNSSETTDLVLYNFFKDTVRREKLIFSNYEDTLRFETSFVSLHEFHERCQILTFTSAYAENLKVHSLALQTNSLNGCLTACRNKANDTLNCSGVLFSKQEEVCYKLVEGTSHDQIVTEDDQTIVLLQCCVKDREEERRGNSMFYHYHLYELEETCVFESYNSNHISGFAVYDNILQAISLYQCILKCASEQISKGCAAVHKSQEGCLFFRRNSAARIFRKLGSSYFAELLFCESKFARNILDFDAAQQLSSIILAHLIRPQFYATEIVRIQSAIAYTASNLHLRIAVHHELFYASKAAIRLRLRDSADKIKCLNVGIASNTSDYCDAYYFSSREYTCLTMRLKKQYALPGHHGHRSITKFYDDETLNITFKDANEPYLKYPEHVIQMEVSLHEFKEICIAQHYISTLNPIIRFSEHFANISFFNEYINICRYLKNSAECKGIAYYKK</sequence>
<dbReference type="InterPro" id="IPR003609">
    <property type="entry name" value="Pan_app"/>
</dbReference>
<dbReference type="AlphaFoldDB" id="A0A0V1HW85"/>
<dbReference type="EMBL" id="JYDP01000021">
    <property type="protein sequence ID" value="KRZ14826.1"/>
    <property type="molecule type" value="Genomic_DNA"/>
</dbReference>
<comment type="caution">
    <text evidence="2">The sequence shown here is derived from an EMBL/GenBank/DDBJ whole genome shotgun (WGS) entry which is preliminary data.</text>
</comment>
<organism evidence="2 3">
    <name type="scientific">Trichinella zimbabwensis</name>
    <dbReference type="NCBI Taxonomy" id="268475"/>
    <lineage>
        <taxon>Eukaryota</taxon>
        <taxon>Metazoa</taxon>
        <taxon>Ecdysozoa</taxon>
        <taxon>Nematoda</taxon>
        <taxon>Enoplea</taxon>
        <taxon>Dorylaimia</taxon>
        <taxon>Trichinellida</taxon>
        <taxon>Trichinellidae</taxon>
        <taxon>Trichinella</taxon>
    </lineage>
</organism>
<dbReference type="SMART" id="SM00473">
    <property type="entry name" value="PAN_AP"/>
    <property type="match status" value="3"/>
</dbReference>
<feature type="domain" description="Apple" evidence="1">
    <location>
        <begin position="546"/>
        <end position="623"/>
    </location>
</feature>
<dbReference type="PROSITE" id="PS50948">
    <property type="entry name" value="PAN"/>
    <property type="match status" value="3"/>
</dbReference>
<proteinExistence type="predicted"/>
<evidence type="ECO:0000259" key="1">
    <source>
        <dbReference type="PROSITE" id="PS50948"/>
    </source>
</evidence>
<evidence type="ECO:0000313" key="3">
    <source>
        <dbReference type="Proteomes" id="UP000055024"/>
    </source>
</evidence>
<dbReference type="Proteomes" id="UP000055024">
    <property type="component" value="Unassembled WGS sequence"/>
</dbReference>
<gene>
    <name evidence="2" type="ORF">T11_16641</name>
</gene>
<dbReference type="OrthoDB" id="5919985at2759"/>
<feature type="domain" description="Apple" evidence="1">
    <location>
        <begin position="226"/>
        <end position="305"/>
    </location>
</feature>
<keyword evidence="3" id="KW-1185">Reference proteome</keyword>
<reference evidence="2 3" key="1">
    <citation type="submission" date="2015-01" db="EMBL/GenBank/DDBJ databases">
        <title>Evolution of Trichinella species and genotypes.</title>
        <authorList>
            <person name="Korhonen P.K."/>
            <person name="Edoardo P."/>
            <person name="Giuseppe L.R."/>
            <person name="Gasser R.B."/>
        </authorList>
    </citation>
    <scope>NUCLEOTIDE SEQUENCE [LARGE SCALE GENOMIC DNA]</scope>
    <source>
        <strain evidence="2">ISS1029</strain>
    </source>
</reference>
<feature type="domain" description="Apple" evidence="1">
    <location>
        <begin position="112"/>
        <end position="194"/>
    </location>
</feature>
<protein>
    <recommendedName>
        <fullName evidence="1">Apple domain-containing protein</fullName>
    </recommendedName>
</protein>
<accession>A0A0V1HW85</accession>
<dbReference type="Gene3D" id="3.50.4.10">
    <property type="entry name" value="Hepatocyte Growth Factor"/>
    <property type="match status" value="2"/>
</dbReference>
<dbReference type="SUPFAM" id="SSF57414">
    <property type="entry name" value="Hairpin loop containing domain-like"/>
    <property type="match status" value="1"/>
</dbReference>
<evidence type="ECO:0000313" key="2">
    <source>
        <dbReference type="EMBL" id="KRZ14826.1"/>
    </source>
</evidence>
<name>A0A0V1HW85_9BILA</name>